<dbReference type="EMBL" id="QPGB01000001">
    <property type="protein sequence ID" value="RCS59390.1"/>
    <property type="molecule type" value="Genomic_DNA"/>
</dbReference>
<proteinExistence type="predicted"/>
<gene>
    <name evidence="1" type="ORF">DU000_01250</name>
</gene>
<evidence type="ECO:0000313" key="2">
    <source>
        <dbReference type="Proteomes" id="UP000252357"/>
    </source>
</evidence>
<dbReference type="AlphaFoldDB" id="A0A368L6U6"/>
<sequence length="150" mass="16933">MSCIIHFIGDNANVDELQRLCPIAPCNVFVKGEPRTTRPNARLARTSGISVVASDAEFEAFEQQQAEAIKFLRRYHTELKAMRMVVGVEMASIDFGIYMRNVIVQNDSFGPDLLAEIASLQLRLVLSQYPPQGRAKRVKQYRRALRGTSF</sequence>
<protein>
    <submittedName>
        <fullName evidence="1">Uncharacterized protein</fullName>
    </submittedName>
</protein>
<keyword evidence="2" id="KW-1185">Reference proteome</keyword>
<dbReference type="RefSeq" id="WP_114401541.1">
    <property type="nucleotide sequence ID" value="NZ_QPGB01000001.1"/>
</dbReference>
<name>A0A368L6U6_9BURK</name>
<evidence type="ECO:0000313" key="1">
    <source>
        <dbReference type="EMBL" id="RCS59390.1"/>
    </source>
</evidence>
<comment type="caution">
    <text evidence="1">The sequence shown here is derived from an EMBL/GenBank/DDBJ whole genome shotgun (WGS) entry which is preliminary data.</text>
</comment>
<dbReference type="OrthoDB" id="1358056at2"/>
<accession>A0A368L6U6</accession>
<reference evidence="1 2" key="1">
    <citation type="journal article" date="2018" name="Int. J. Syst. Evol. Microbiol.">
        <title>Parvibium lacunae gen. nov., sp. nov., a new member of the family Alcaligenaceae isolated from a freshwater pond.</title>
        <authorList>
            <person name="Chen W.M."/>
            <person name="Xie P.B."/>
            <person name="Hsu M.Y."/>
            <person name="Sheu S.Y."/>
        </authorList>
    </citation>
    <scope>NUCLEOTIDE SEQUENCE [LARGE SCALE GENOMIC DNA]</scope>
    <source>
        <strain evidence="1 2">KMB9</strain>
    </source>
</reference>
<organism evidence="1 2">
    <name type="scientific">Parvibium lacunae</name>
    <dbReference type="NCBI Taxonomy" id="1888893"/>
    <lineage>
        <taxon>Bacteria</taxon>
        <taxon>Pseudomonadati</taxon>
        <taxon>Pseudomonadota</taxon>
        <taxon>Betaproteobacteria</taxon>
        <taxon>Burkholderiales</taxon>
        <taxon>Alcaligenaceae</taxon>
        <taxon>Parvibium</taxon>
    </lineage>
</organism>
<dbReference type="Proteomes" id="UP000252357">
    <property type="component" value="Unassembled WGS sequence"/>
</dbReference>